<keyword evidence="2" id="KW-1185">Reference proteome</keyword>
<dbReference type="InterPro" id="IPR029058">
    <property type="entry name" value="AB_hydrolase_fold"/>
</dbReference>
<dbReference type="InterPro" id="IPR051321">
    <property type="entry name" value="PHA/PHB_synthase"/>
</dbReference>
<protein>
    <submittedName>
        <fullName evidence="3">DUF3141 domain-containing protein</fullName>
    </submittedName>
</protein>
<reference evidence="3" key="1">
    <citation type="submission" date="2025-08" db="UniProtKB">
        <authorList>
            <consortium name="RefSeq"/>
        </authorList>
    </citation>
    <scope>IDENTIFICATION</scope>
</reference>
<evidence type="ECO:0000256" key="1">
    <source>
        <dbReference type="SAM" id="MobiDB-lite"/>
    </source>
</evidence>
<proteinExistence type="predicted"/>
<dbReference type="PANTHER" id="PTHR36837:SF2">
    <property type="entry name" value="POLY(3-HYDROXYALKANOATE) POLYMERASE SUBUNIT PHAC"/>
    <property type="match status" value="1"/>
</dbReference>
<organism evidence="2 3">
    <name type="scientific">Derxia gummosa DSM 723</name>
    <dbReference type="NCBI Taxonomy" id="1121388"/>
    <lineage>
        <taxon>Bacteria</taxon>
        <taxon>Pseudomonadati</taxon>
        <taxon>Pseudomonadota</taxon>
        <taxon>Betaproteobacteria</taxon>
        <taxon>Burkholderiales</taxon>
        <taxon>Alcaligenaceae</taxon>
        <taxon>Derxia</taxon>
    </lineage>
</organism>
<dbReference type="Gene3D" id="3.40.50.1820">
    <property type="entry name" value="alpha/beta hydrolase"/>
    <property type="match status" value="1"/>
</dbReference>
<sequence length="774" mass="83433">MPVTRIAAGQISPINIPAQLPVDAPGAIGLNWLPPAGTPLAEWIDYSVDAWQRWVLTLDTLRERAANHRERSRQQAPNVLDFPFELVLDGRSFDRPVNYCLVRIAVEPAGGADPARRPFIVFDPRAGHGPGIGGMKHDSEIGVALGAGHPCYFVGFLPEPVPGQTLDDVCAAEARFIAEVAARHPEADGKPCLIGNCQAGWQIMMTTALAPEASGPLMLAGAPLSYWAGVHGRNPLRYLGGLLGGTWMTALAGDLGHGIFDGAHLVANFESMNPANTLWKKNYHLYADIDHEAPRFLEFEKWWGSPVLLNAGEMQAIADNLFVGNRLVSGEMRSADGTRIDLRNIRSPIIVFCSHGDNITPPQQALDWVLDLYRDEAELIAAGQTIIYCLHQTIGHLGIFVSASVARKEHDEFARAMDIVDVLPPGLYEASFSEITPGTPHAELATGRYVLRFEERGFADLRALGGNDAEDDLRFSAAARLSEINLALYRRFAAPVVQAFASADTAAWLRRLHPNRLRFEAFDGELPWMRGIAPLAQQVRAARRPVAADNTFLAWQRIGSDAIVAALDAWGAARDQATEAFFLNFYGAPALHALLGLDARAVEARRDPGHDLVREALAERDAARLARDCARGGLVEAAIRALLYIARGRQARVADERAFGALGRLRARLPATTRPSLAELKTVARAQAALLAADEAAAVAAIPALVAASPAAARVAVLDAIRLAVEASGEVPAEVARRLAEVQRGFDGAPAGAVREAETATRAAPARRRETTAG</sequence>
<accession>A0A8B6XB22</accession>
<dbReference type="AlphaFoldDB" id="A0A8B6XB22"/>
<dbReference type="Pfam" id="PF11339">
    <property type="entry name" value="DUF3141"/>
    <property type="match status" value="1"/>
</dbReference>
<dbReference type="PANTHER" id="PTHR36837">
    <property type="entry name" value="POLY(3-HYDROXYALKANOATE) POLYMERASE SUBUNIT PHAC"/>
    <property type="match status" value="1"/>
</dbReference>
<dbReference type="Proteomes" id="UP000675920">
    <property type="component" value="Unplaced"/>
</dbReference>
<evidence type="ECO:0000313" key="3">
    <source>
        <dbReference type="RefSeq" id="WP_084544861.1"/>
    </source>
</evidence>
<dbReference type="SUPFAM" id="SSF53474">
    <property type="entry name" value="alpha/beta-Hydrolases"/>
    <property type="match status" value="1"/>
</dbReference>
<dbReference type="RefSeq" id="WP_084544861.1">
    <property type="nucleotide sequence ID" value="NZ_AXWS01000008.1"/>
</dbReference>
<name>A0A8B6XB22_9BURK</name>
<feature type="region of interest" description="Disordered" evidence="1">
    <location>
        <begin position="750"/>
        <end position="774"/>
    </location>
</feature>
<evidence type="ECO:0000313" key="2">
    <source>
        <dbReference type="Proteomes" id="UP000675920"/>
    </source>
</evidence>
<dbReference type="InterPro" id="IPR024501">
    <property type="entry name" value="DUF3141"/>
</dbReference>
<dbReference type="OrthoDB" id="7231451at2"/>